<dbReference type="AlphaFoldDB" id="A0A1W4W2S4"/>
<dbReference type="KEGG" id="apln:108732261"/>
<dbReference type="CDD" id="cd00104">
    <property type="entry name" value="KAZAL_FS"/>
    <property type="match status" value="1"/>
</dbReference>
<keyword evidence="3" id="KW-1185">Reference proteome</keyword>
<sequence>MNTSSVILFVAFVALSWSCGEAQNPNCFNCSNQFIPVCARESSRGTQRQFRNLCYMNQYNCLIGTNYTFVRFGRCLASDGSEIPDNSNETAPLKQANECATCSGKFKLLCGHDETGNSRTFSNACALKRHNCLTGDDYKFAGYGRCLGTKSMSHGETESLDQVKACSTCSRNFKPLCGHDEKGNRRTFLSACALNRHNCLTGDDYKILKKGSCYSELDKHLLAEMN</sequence>
<feature type="domain" description="Kazal-like" evidence="2">
    <location>
        <begin position="21"/>
        <end position="77"/>
    </location>
</feature>
<dbReference type="SMART" id="SM00280">
    <property type="entry name" value="KAZAL"/>
    <property type="match status" value="2"/>
</dbReference>
<dbReference type="OrthoDB" id="6893063at2759"/>
<dbReference type="RefSeq" id="XP_018318454.1">
    <property type="nucleotide sequence ID" value="XM_018462952.1"/>
</dbReference>
<gene>
    <name evidence="4" type="primary">LOC108732261</name>
</gene>
<proteinExistence type="predicted"/>
<keyword evidence="1" id="KW-0732">Signal</keyword>
<dbReference type="Pfam" id="PF07648">
    <property type="entry name" value="Kazal_2"/>
    <property type="match status" value="3"/>
</dbReference>
<feature type="chain" id="PRO_5010695321" evidence="1">
    <location>
        <begin position="23"/>
        <end position="226"/>
    </location>
</feature>
<evidence type="ECO:0000256" key="1">
    <source>
        <dbReference type="SAM" id="SignalP"/>
    </source>
</evidence>
<evidence type="ECO:0000313" key="3">
    <source>
        <dbReference type="Proteomes" id="UP000192223"/>
    </source>
</evidence>
<dbReference type="PROSITE" id="PS51465">
    <property type="entry name" value="KAZAL_2"/>
    <property type="match status" value="3"/>
</dbReference>
<dbReference type="InParanoid" id="A0A1W4W2S4"/>
<dbReference type="InterPro" id="IPR036058">
    <property type="entry name" value="Kazal_dom_sf"/>
</dbReference>
<dbReference type="GeneID" id="108732261"/>
<protein>
    <submittedName>
        <fullName evidence="4">Ovomucoid-like</fullName>
    </submittedName>
</protein>
<evidence type="ECO:0000259" key="2">
    <source>
        <dbReference type="PROSITE" id="PS51465"/>
    </source>
</evidence>
<dbReference type="SUPFAM" id="SSF100895">
    <property type="entry name" value="Kazal-type serine protease inhibitors"/>
    <property type="match status" value="3"/>
</dbReference>
<evidence type="ECO:0000313" key="4">
    <source>
        <dbReference type="RefSeq" id="XP_018318454.1"/>
    </source>
</evidence>
<organism evidence="3 4">
    <name type="scientific">Agrilus planipennis</name>
    <name type="common">Emerald ash borer</name>
    <name type="synonym">Agrilus marcopoli</name>
    <dbReference type="NCBI Taxonomy" id="224129"/>
    <lineage>
        <taxon>Eukaryota</taxon>
        <taxon>Metazoa</taxon>
        <taxon>Ecdysozoa</taxon>
        <taxon>Arthropoda</taxon>
        <taxon>Hexapoda</taxon>
        <taxon>Insecta</taxon>
        <taxon>Pterygota</taxon>
        <taxon>Neoptera</taxon>
        <taxon>Endopterygota</taxon>
        <taxon>Coleoptera</taxon>
        <taxon>Polyphaga</taxon>
        <taxon>Elateriformia</taxon>
        <taxon>Buprestoidea</taxon>
        <taxon>Buprestidae</taxon>
        <taxon>Agrilinae</taxon>
        <taxon>Agrilus</taxon>
    </lineage>
</organism>
<dbReference type="Proteomes" id="UP000192223">
    <property type="component" value="Unplaced"/>
</dbReference>
<feature type="signal peptide" evidence="1">
    <location>
        <begin position="1"/>
        <end position="22"/>
    </location>
</feature>
<feature type="domain" description="Kazal-like" evidence="2">
    <location>
        <begin position="93"/>
        <end position="148"/>
    </location>
</feature>
<dbReference type="InterPro" id="IPR002350">
    <property type="entry name" value="Kazal_dom"/>
</dbReference>
<feature type="domain" description="Kazal-like" evidence="2">
    <location>
        <begin position="160"/>
        <end position="215"/>
    </location>
</feature>
<accession>A0A1W4W2S4</accession>
<dbReference type="Gene3D" id="3.30.60.30">
    <property type="match status" value="3"/>
</dbReference>
<dbReference type="STRING" id="224129.A0A1W4W2S4"/>
<reference evidence="4" key="1">
    <citation type="submission" date="2025-08" db="UniProtKB">
        <authorList>
            <consortium name="RefSeq"/>
        </authorList>
    </citation>
    <scope>IDENTIFICATION</scope>
    <source>
        <tissue evidence="4">Entire body</tissue>
    </source>
</reference>
<name>A0A1W4W2S4_AGRPL</name>